<dbReference type="InterPro" id="IPR036105">
    <property type="entry name" value="DiNase_FeMo-co_biosyn_sf"/>
</dbReference>
<dbReference type="Pfam" id="PF02579">
    <property type="entry name" value="Nitro_FeMo-Co"/>
    <property type="match status" value="1"/>
</dbReference>
<dbReference type="EMBL" id="QOQW01000003">
    <property type="protein sequence ID" value="RCK81073.1"/>
    <property type="molecule type" value="Genomic_DNA"/>
</dbReference>
<name>A0A367ZSF3_9BACT</name>
<dbReference type="SUPFAM" id="SSF53146">
    <property type="entry name" value="Nitrogenase accessory factor-like"/>
    <property type="match status" value="1"/>
</dbReference>
<dbReference type="InterPro" id="IPR033913">
    <property type="entry name" value="MTH1175_dom"/>
</dbReference>
<feature type="region of interest" description="Disordered" evidence="1">
    <location>
        <begin position="121"/>
        <end position="143"/>
    </location>
</feature>
<proteinExistence type="predicted"/>
<evidence type="ECO:0000313" key="4">
    <source>
        <dbReference type="Proteomes" id="UP000252355"/>
    </source>
</evidence>
<evidence type="ECO:0000313" key="3">
    <source>
        <dbReference type="EMBL" id="RCK81073.1"/>
    </source>
</evidence>
<feature type="compositionally biased region" description="Basic residues" evidence="1">
    <location>
        <begin position="134"/>
        <end position="143"/>
    </location>
</feature>
<gene>
    <name evidence="3" type="ORF">OZSIB_2450</name>
</gene>
<organism evidence="3 4">
    <name type="scientific">Candidatus Ozemobacter sibiricus</name>
    <dbReference type="NCBI Taxonomy" id="2268124"/>
    <lineage>
        <taxon>Bacteria</taxon>
        <taxon>Candidatus Ozemobacteria</taxon>
        <taxon>Candidatus Ozemobacterales</taxon>
        <taxon>Candidatus Ozemobacteraceae</taxon>
        <taxon>Candidatus Ozemobacter</taxon>
    </lineage>
</organism>
<accession>A0A367ZSF3</accession>
<dbReference type="PANTHER" id="PTHR42983">
    <property type="entry name" value="DINITROGENASE IRON-MOLYBDENUM COFACTOR PROTEIN-RELATED"/>
    <property type="match status" value="1"/>
</dbReference>
<evidence type="ECO:0000259" key="2">
    <source>
        <dbReference type="Pfam" id="PF02579"/>
    </source>
</evidence>
<feature type="domain" description="Dinitrogenase iron-molybdenum cofactor biosynthesis" evidence="2">
    <location>
        <begin position="11"/>
        <end position="96"/>
    </location>
</feature>
<evidence type="ECO:0000256" key="1">
    <source>
        <dbReference type="SAM" id="MobiDB-lite"/>
    </source>
</evidence>
<dbReference type="InterPro" id="IPR003731">
    <property type="entry name" value="Di-Nase_FeMo-co_biosynth"/>
</dbReference>
<dbReference type="PANTHER" id="PTHR42983:SF1">
    <property type="entry name" value="IRON-MOLYBDENUM PROTEIN"/>
    <property type="match status" value="1"/>
</dbReference>
<feature type="compositionally biased region" description="Gly residues" evidence="1">
    <location>
        <begin position="121"/>
        <end position="133"/>
    </location>
</feature>
<sequence>MIIAIPVANQVLSGHFGHCDEFAFIEVDDQTRKIIKEQREQPPEHQPGVLPTWLIQHRTTVAIVGGMGTRARQMLEQAGVQVIMGAPTLPPARLAEEYLAGRLASGDNACDHGPDHVCAGHGVGHGPGAGHGHGPGHGRKAGG</sequence>
<dbReference type="AlphaFoldDB" id="A0A367ZSF3"/>
<comment type="caution">
    <text evidence="3">The sequence shown here is derived from an EMBL/GenBank/DDBJ whole genome shotgun (WGS) entry which is preliminary data.</text>
</comment>
<dbReference type="Gene3D" id="3.30.420.130">
    <property type="entry name" value="Dinitrogenase iron-molybdenum cofactor biosynthesis domain"/>
    <property type="match status" value="1"/>
</dbReference>
<protein>
    <submittedName>
        <fullName evidence="3">Dinitrogenase iron-molybdenum cofactor biosynthesis</fullName>
    </submittedName>
</protein>
<reference evidence="3 4" key="1">
    <citation type="submission" date="2018-05" db="EMBL/GenBank/DDBJ databases">
        <title>A metagenomic window into the 2 km-deep terrestrial subsurface aquifer revealed taxonomically and functionally diverse microbial community comprising novel uncultured bacterial lineages.</title>
        <authorList>
            <person name="Kadnikov V.V."/>
            <person name="Mardanov A.V."/>
            <person name="Beletsky A.V."/>
            <person name="Banks D."/>
            <person name="Pimenov N.V."/>
            <person name="Frank Y.A."/>
            <person name="Karnachuk O.V."/>
            <person name="Ravin N.V."/>
        </authorList>
    </citation>
    <scope>NUCLEOTIDE SEQUENCE [LARGE SCALE GENOMIC DNA]</scope>
    <source>
        <strain evidence="3">BY5</strain>
    </source>
</reference>
<dbReference type="Proteomes" id="UP000252355">
    <property type="component" value="Unassembled WGS sequence"/>
</dbReference>
<dbReference type="CDD" id="cd00851">
    <property type="entry name" value="MTH1175"/>
    <property type="match status" value="1"/>
</dbReference>